<dbReference type="PANTHER" id="PTHR30203">
    <property type="entry name" value="OUTER MEMBRANE CATION EFFLUX PROTEIN"/>
    <property type="match status" value="1"/>
</dbReference>
<dbReference type="Proteomes" id="UP000283587">
    <property type="component" value="Unassembled WGS sequence"/>
</dbReference>
<name>A0A419AAZ7_9RHOB</name>
<dbReference type="Pfam" id="PF02321">
    <property type="entry name" value="OEP"/>
    <property type="match status" value="2"/>
</dbReference>
<feature type="chain" id="PRO_5018809615" evidence="2">
    <location>
        <begin position="33"/>
        <end position="457"/>
    </location>
</feature>
<organism evidence="3 4">
    <name type="scientific">Paracoccus siganidrum</name>
    <dbReference type="NCBI Taxonomy" id="1276757"/>
    <lineage>
        <taxon>Bacteria</taxon>
        <taxon>Pseudomonadati</taxon>
        <taxon>Pseudomonadota</taxon>
        <taxon>Alphaproteobacteria</taxon>
        <taxon>Rhodobacterales</taxon>
        <taxon>Paracoccaceae</taxon>
        <taxon>Paracoccus</taxon>
    </lineage>
</organism>
<dbReference type="Gene3D" id="2.20.200.10">
    <property type="entry name" value="Outer membrane efflux proteins (OEP)"/>
    <property type="match status" value="1"/>
</dbReference>
<gene>
    <name evidence="3" type="ORF">D3P05_03150</name>
</gene>
<keyword evidence="2" id="KW-0449">Lipoprotein</keyword>
<evidence type="ECO:0000313" key="4">
    <source>
        <dbReference type="Proteomes" id="UP000283587"/>
    </source>
</evidence>
<keyword evidence="4" id="KW-1185">Reference proteome</keyword>
<evidence type="ECO:0000256" key="2">
    <source>
        <dbReference type="RuleBase" id="RU362097"/>
    </source>
</evidence>
<dbReference type="PROSITE" id="PS51257">
    <property type="entry name" value="PROKAR_LIPOPROTEIN"/>
    <property type="match status" value="1"/>
</dbReference>
<comment type="caution">
    <text evidence="3">The sequence shown here is derived from an EMBL/GenBank/DDBJ whole genome shotgun (WGS) entry which is preliminary data.</text>
</comment>
<dbReference type="NCBIfam" id="TIGR01845">
    <property type="entry name" value="outer_NodT"/>
    <property type="match status" value="1"/>
</dbReference>
<feature type="signal peptide" evidence="2">
    <location>
        <begin position="1"/>
        <end position="32"/>
    </location>
</feature>
<sequence>MSRTQVLRIRRPSGCHLAALPLTLFLAACATAEFTPPEPELAESFAASAPARQATAPWWSSFRDSRLDGLIAQGLARNLSIQEAVAMIDEAEAGARLVRAADLPTVQASGAATRGDLQGTGITESSSATLATSWMLDIFGGNRAERAAALAEFEAARLSADASRRAVAAAIAGAYIDLRFHQESIALTRQSIASRRETLALTRSMQELGQAGRLDVLQAEQAVAQAEAGLPALEIGFDQALNQLATLTSSRSADLRPALQRGGAQPVARFRPSVGVPAEVIRARPDIRIAERQLAAAVARVGVAEAAFWPSVSLSGSITPTNIRGGGNSTTWALGPQINLPIFSGGANRARLSAAESRAVQAELRWRSGVLTAIEEVENGLSAYGRGATNVEAQRRLERAAQETVSLARESFQGGQSDFFTVLDAERNLLTARSALAAAIRDHAAAYVALSIAAGAL</sequence>
<dbReference type="RefSeq" id="WP_119896732.1">
    <property type="nucleotide sequence ID" value="NZ_QNRC01000004.1"/>
</dbReference>
<keyword evidence="2" id="KW-0564">Palmitate</keyword>
<dbReference type="Gene3D" id="1.20.1600.10">
    <property type="entry name" value="Outer membrane efflux proteins (OEP)"/>
    <property type="match status" value="1"/>
</dbReference>
<reference evidence="4" key="1">
    <citation type="submission" date="2018-09" db="EMBL/GenBank/DDBJ databases">
        <title>Paracoccus onubensis nov. sp. a moderate halophilic bacterium isolated from Gruta de las Maravillas (Aracena, Spain).</title>
        <authorList>
            <person name="Jurado V."/>
            <person name="Gutierrez-Patricio S."/>
            <person name="Gonzalez-Pimentel J.L."/>
            <person name="Miller A.Z."/>
            <person name="Laiz L."/>
            <person name="Saiz-Jimenez C."/>
        </authorList>
    </citation>
    <scope>NUCLEOTIDE SEQUENCE [LARGE SCALE GENOMIC DNA]</scope>
    <source>
        <strain evidence="4">DSM 26381</strain>
    </source>
</reference>
<accession>A0A419AAZ7</accession>
<dbReference type="PANTHER" id="PTHR30203:SF25">
    <property type="entry name" value="OUTER MEMBRANE PROTEIN-RELATED"/>
    <property type="match status" value="1"/>
</dbReference>
<keyword evidence="2" id="KW-0732">Signal</keyword>
<keyword evidence="2" id="KW-0812">Transmembrane</keyword>
<dbReference type="InterPro" id="IPR003423">
    <property type="entry name" value="OMP_efflux"/>
</dbReference>
<dbReference type="OrthoDB" id="7181739at2"/>
<dbReference type="EMBL" id="QZEW01000010">
    <property type="protein sequence ID" value="RJL20423.1"/>
    <property type="molecule type" value="Genomic_DNA"/>
</dbReference>
<dbReference type="GO" id="GO:0015562">
    <property type="term" value="F:efflux transmembrane transporter activity"/>
    <property type="evidence" value="ECO:0007669"/>
    <property type="project" value="InterPro"/>
</dbReference>
<keyword evidence="2" id="KW-1134">Transmembrane beta strand</keyword>
<evidence type="ECO:0000313" key="3">
    <source>
        <dbReference type="EMBL" id="RJL20423.1"/>
    </source>
</evidence>
<evidence type="ECO:0000256" key="1">
    <source>
        <dbReference type="ARBA" id="ARBA00007613"/>
    </source>
</evidence>
<comment type="similarity">
    <text evidence="1 2">Belongs to the outer membrane factor (OMF) (TC 1.B.17) family.</text>
</comment>
<dbReference type="GO" id="GO:0005886">
    <property type="term" value="C:plasma membrane"/>
    <property type="evidence" value="ECO:0007669"/>
    <property type="project" value="UniProtKB-SubCell"/>
</dbReference>
<keyword evidence="2" id="KW-0472">Membrane</keyword>
<dbReference type="InterPro" id="IPR010131">
    <property type="entry name" value="MdtP/NodT-like"/>
</dbReference>
<protein>
    <submittedName>
        <fullName evidence="3">Efflux transporter outer membrane subunit</fullName>
    </submittedName>
</protein>
<proteinExistence type="inferred from homology"/>
<dbReference type="AlphaFoldDB" id="A0A419AAZ7"/>
<dbReference type="SUPFAM" id="SSF56954">
    <property type="entry name" value="Outer membrane efflux proteins (OEP)"/>
    <property type="match status" value="1"/>
</dbReference>
<comment type="subcellular location">
    <subcellularLocation>
        <location evidence="2">Cell membrane</location>
        <topology evidence="2">Lipid-anchor</topology>
    </subcellularLocation>
</comment>